<reference evidence="2" key="1">
    <citation type="submission" date="2023-07" db="EMBL/GenBank/DDBJ databases">
        <authorList>
            <consortium name="AG Swart"/>
            <person name="Singh M."/>
            <person name="Singh A."/>
            <person name="Seah K."/>
            <person name="Emmerich C."/>
        </authorList>
    </citation>
    <scope>NUCLEOTIDE SEQUENCE</scope>
    <source>
        <strain evidence="2">DP1</strain>
    </source>
</reference>
<name>A0AAD1XAG0_EUPCR</name>
<dbReference type="AlphaFoldDB" id="A0AAD1XAG0"/>
<protein>
    <submittedName>
        <fullName evidence="2">Uncharacterized protein</fullName>
    </submittedName>
</protein>
<evidence type="ECO:0000256" key="1">
    <source>
        <dbReference type="SAM" id="MobiDB-lite"/>
    </source>
</evidence>
<organism evidence="2 3">
    <name type="scientific">Euplotes crassus</name>
    <dbReference type="NCBI Taxonomy" id="5936"/>
    <lineage>
        <taxon>Eukaryota</taxon>
        <taxon>Sar</taxon>
        <taxon>Alveolata</taxon>
        <taxon>Ciliophora</taxon>
        <taxon>Intramacronucleata</taxon>
        <taxon>Spirotrichea</taxon>
        <taxon>Hypotrichia</taxon>
        <taxon>Euplotida</taxon>
        <taxon>Euplotidae</taxon>
        <taxon>Moneuplotes</taxon>
    </lineage>
</organism>
<dbReference type="EMBL" id="CAMPGE010010251">
    <property type="protein sequence ID" value="CAI2369099.1"/>
    <property type="molecule type" value="Genomic_DNA"/>
</dbReference>
<comment type="caution">
    <text evidence="2">The sequence shown here is derived from an EMBL/GenBank/DDBJ whole genome shotgun (WGS) entry which is preliminary data.</text>
</comment>
<proteinExistence type="predicted"/>
<gene>
    <name evidence="2" type="ORF">ECRASSUSDP1_LOCUS10396</name>
</gene>
<feature type="region of interest" description="Disordered" evidence="1">
    <location>
        <begin position="82"/>
        <end position="130"/>
    </location>
</feature>
<feature type="compositionally biased region" description="Polar residues" evidence="1">
    <location>
        <begin position="103"/>
        <end position="121"/>
    </location>
</feature>
<feature type="compositionally biased region" description="Basic and acidic residues" evidence="1">
    <location>
        <begin position="90"/>
        <end position="102"/>
    </location>
</feature>
<evidence type="ECO:0000313" key="2">
    <source>
        <dbReference type="EMBL" id="CAI2369099.1"/>
    </source>
</evidence>
<accession>A0AAD1XAG0</accession>
<sequence>MIMNLESHLKLPKPIILKDAEINENWAGKTSTPRPIPRRVIEELKKPSQGQERCQNPQAFDLSHQLKKRIKMIHRRKHVVRTYDLPQEPSRNEVESLKDPRFNRSSHYNLRNNSNSINQKSPSEKVRERCSSRSQSLAALKSPMWCKKCFKMIALMPSSPPQICKKCHIPLQNVENLLFTYYSK</sequence>
<dbReference type="Proteomes" id="UP001295684">
    <property type="component" value="Unassembled WGS sequence"/>
</dbReference>
<evidence type="ECO:0000313" key="3">
    <source>
        <dbReference type="Proteomes" id="UP001295684"/>
    </source>
</evidence>
<keyword evidence="3" id="KW-1185">Reference proteome</keyword>